<feature type="region of interest" description="Disordered" evidence="1">
    <location>
        <begin position="56"/>
        <end position="79"/>
    </location>
</feature>
<name>A0ABU2TQT1_9ACTN</name>
<reference evidence="3" key="1">
    <citation type="submission" date="2023-07" db="EMBL/GenBank/DDBJ databases">
        <title>30 novel species of actinomycetes from the DSMZ collection.</title>
        <authorList>
            <person name="Nouioui I."/>
        </authorList>
    </citation>
    <scope>NUCLEOTIDE SEQUENCE [LARGE SCALE GENOMIC DNA]</scope>
    <source>
        <strain evidence="3">DSM 41699</strain>
    </source>
</reference>
<dbReference type="RefSeq" id="WP_311693920.1">
    <property type="nucleotide sequence ID" value="NZ_JAVREY010000007.1"/>
</dbReference>
<protein>
    <recommendedName>
        <fullName evidence="4">DUF4333 domain-containing protein</fullName>
    </recommendedName>
</protein>
<evidence type="ECO:0000256" key="1">
    <source>
        <dbReference type="SAM" id="MobiDB-lite"/>
    </source>
</evidence>
<proteinExistence type="predicted"/>
<sequence length="202" mass="20728">MVMRPLGHRKRGLGLSEDTPGPGRPDPCGIRLLALLGVVAVLAALPLTVASAGPVGDAGRVAARPPAHDDAKRPVSARSPLLSGSALATAARCGRQISSGDGIEAQTCVLTRGQDIWARTYYRNAGGEELSSVLDLMAPDGRTVEMRCVVAGADAPGICETPRQQLTGDPGAYAAVAEFARRDGGGPLLLRSGSDRPPSDDG</sequence>
<feature type="region of interest" description="Disordered" evidence="1">
    <location>
        <begin position="1"/>
        <end position="24"/>
    </location>
</feature>
<evidence type="ECO:0000313" key="3">
    <source>
        <dbReference type="Proteomes" id="UP001183809"/>
    </source>
</evidence>
<comment type="caution">
    <text evidence="2">The sequence shown here is derived from an EMBL/GenBank/DDBJ whole genome shotgun (WGS) entry which is preliminary data.</text>
</comment>
<dbReference type="EMBL" id="JAVREY010000007">
    <property type="protein sequence ID" value="MDT0463245.1"/>
    <property type="molecule type" value="Genomic_DNA"/>
</dbReference>
<evidence type="ECO:0008006" key="4">
    <source>
        <dbReference type="Google" id="ProtNLM"/>
    </source>
</evidence>
<organism evidence="2 3">
    <name type="scientific">Streptomyces gibsoniae</name>
    <dbReference type="NCBI Taxonomy" id="3075529"/>
    <lineage>
        <taxon>Bacteria</taxon>
        <taxon>Bacillati</taxon>
        <taxon>Actinomycetota</taxon>
        <taxon>Actinomycetes</taxon>
        <taxon>Kitasatosporales</taxon>
        <taxon>Streptomycetaceae</taxon>
        <taxon>Streptomyces</taxon>
    </lineage>
</organism>
<dbReference type="Proteomes" id="UP001183809">
    <property type="component" value="Unassembled WGS sequence"/>
</dbReference>
<gene>
    <name evidence="2" type="ORF">RM764_09475</name>
</gene>
<keyword evidence="3" id="KW-1185">Reference proteome</keyword>
<accession>A0ABU2TQT1</accession>
<feature type="compositionally biased region" description="Basic residues" evidence="1">
    <location>
        <begin position="1"/>
        <end position="12"/>
    </location>
</feature>
<evidence type="ECO:0000313" key="2">
    <source>
        <dbReference type="EMBL" id="MDT0463245.1"/>
    </source>
</evidence>